<evidence type="ECO:0000256" key="1">
    <source>
        <dbReference type="SAM" id="MobiDB-lite"/>
    </source>
</evidence>
<feature type="compositionally biased region" description="Acidic residues" evidence="1">
    <location>
        <begin position="1"/>
        <end position="11"/>
    </location>
</feature>
<feature type="region of interest" description="Disordered" evidence="1">
    <location>
        <begin position="63"/>
        <end position="86"/>
    </location>
</feature>
<reference evidence="2 3" key="1">
    <citation type="submission" date="2019-06" db="EMBL/GenBank/DDBJ databases">
        <title>A chromosomal-level reference genome of Carpinus fangiana (Coryloideae, Betulaceae).</title>
        <authorList>
            <person name="Yang X."/>
            <person name="Wang Z."/>
            <person name="Zhang L."/>
            <person name="Hao G."/>
            <person name="Liu J."/>
            <person name="Yang Y."/>
        </authorList>
    </citation>
    <scope>NUCLEOTIDE SEQUENCE [LARGE SCALE GENOMIC DNA]</scope>
    <source>
        <strain evidence="2">Cfa_2016G</strain>
        <tissue evidence="2">Leaf</tissue>
    </source>
</reference>
<keyword evidence="3" id="KW-1185">Reference proteome</keyword>
<sequence>MTLPEEEDEKGEEAGAGDAPIPYTVEMVPQAGAELRRDTASGASVEEKTQRGLVIRADVNLGGTRKSGTVTGKAARHGSRSRGSRRPVLGLTAQASGGASGRSCCCRQPWAATAPRKGPALEPSRLKQQVTLSPASPRDKPASAGNIKV</sequence>
<dbReference type="EMBL" id="VIBQ01000056">
    <property type="protein sequence ID" value="KAB8527777.1"/>
    <property type="molecule type" value="Genomic_DNA"/>
</dbReference>
<gene>
    <name evidence="2" type="ORF">FH972_025430</name>
</gene>
<accession>A0A5N6L187</accession>
<feature type="compositionally biased region" description="Basic residues" evidence="1">
    <location>
        <begin position="74"/>
        <end position="85"/>
    </location>
</feature>
<proteinExistence type="predicted"/>
<feature type="region of interest" description="Disordered" evidence="1">
    <location>
        <begin position="1"/>
        <end position="22"/>
    </location>
</feature>
<organism evidence="2 3">
    <name type="scientific">Carpinus fangiana</name>
    <dbReference type="NCBI Taxonomy" id="176857"/>
    <lineage>
        <taxon>Eukaryota</taxon>
        <taxon>Viridiplantae</taxon>
        <taxon>Streptophyta</taxon>
        <taxon>Embryophyta</taxon>
        <taxon>Tracheophyta</taxon>
        <taxon>Spermatophyta</taxon>
        <taxon>Magnoliopsida</taxon>
        <taxon>eudicotyledons</taxon>
        <taxon>Gunneridae</taxon>
        <taxon>Pentapetalae</taxon>
        <taxon>rosids</taxon>
        <taxon>fabids</taxon>
        <taxon>Fagales</taxon>
        <taxon>Betulaceae</taxon>
        <taxon>Carpinus</taxon>
    </lineage>
</organism>
<dbReference type="Proteomes" id="UP000327013">
    <property type="component" value="Unassembled WGS sequence"/>
</dbReference>
<evidence type="ECO:0000313" key="2">
    <source>
        <dbReference type="EMBL" id="KAB8527777.1"/>
    </source>
</evidence>
<name>A0A5N6L187_9ROSI</name>
<dbReference type="AlphaFoldDB" id="A0A5N6L187"/>
<evidence type="ECO:0000313" key="3">
    <source>
        <dbReference type="Proteomes" id="UP000327013"/>
    </source>
</evidence>
<protein>
    <submittedName>
        <fullName evidence="2">Uncharacterized protein</fullName>
    </submittedName>
</protein>
<comment type="caution">
    <text evidence="2">The sequence shown here is derived from an EMBL/GenBank/DDBJ whole genome shotgun (WGS) entry which is preliminary data.</text>
</comment>
<feature type="region of interest" description="Disordered" evidence="1">
    <location>
        <begin position="113"/>
        <end position="149"/>
    </location>
</feature>